<evidence type="ECO:0000259" key="2">
    <source>
        <dbReference type="PROSITE" id="PS51186"/>
    </source>
</evidence>
<dbReference type="PANTHER" id="PTHR43792">
    <property type="entry name" value="GNAT FAMILY, PUTATIVE (AFU_ORTHOLOGUE AFUA_3G00765)-RELATED-RELATED"/>
    <property type="match status" value="1"/>
</dbReference>
<feature type="region of interest" description="Disordered" evidence="1">
    <location>
        <begin position="1"/>
        <end position="24"/>
    </location>
</feature>
<dbReference type="PANTHER" id="PTHR43792:SF1">
    <property type="entry name" value="N-ACETYLTRANSFERASE DOMAIN-CONTAINING PROTEIN"/>
    <property type="match status" value="1"/>
</dbReference>
<dbReference type="EMBL" id="ACCJ01000379">
    <property type="protein sequence ID" value="EEG53336.1"/>
    <property type="molecule type" value="Genomic_DNA"/>
</dbReference>
<evidence type="ECO:0000256" key="1">
    <source>
        <dbReference type="SAM" id="MobiDB-lite"/>
    </source>
</evidence>
<feature type="domain" description="N-acetyltransferase" evidence="2">
    <location>
        <begin position="35"/>
        <end position="198"/>
    </location>
</feature>
<organism evidence="3 4">
    <name type="scientific">[Clostridium] asparagiforme DSM 15981</name>
    <dbReference type="NCBI Taxonomy" id="518636"/>
    <lineage>
        <taxon>Bacteria</taxon>
        <taxon>Bacillati</taxon>
        <taxon>Bacillota</taxon>
        <taxon>Clostridia</taxon>
        <taxon>Lachnospirales</taxon>
        <taxon>Lachnospiraceae</taxon>
        <taxon>Enterocloster</taxon>
    </lineage>
</organism>
<protein>
    <submittedName>
        <fullName evidence="3">Acetyltransferase, GNAT family</fullName>
    </submittedName>
</protein>
<feature type="compositionally biased region" description="Basic and acidic residues" evidence="1">
    <location>
        <begin position="8"/>
        <end position="23"/>
    </location>
</feature>
<dbReference type="InterPro" id="IPR000182">
    <property type="entry name" value="GNAT_dom"/>
</dbReference>
<gene>
    <name evidence="3" type="ORF">CLOSTASPAR_04608</name>
</gene>
<keyword evidence="3" id="KW-0808">Transferase</keyword>
<keyword evidence="4" id="KW-1185">Reference proteome</keyword>
<reference evidence="3 4" key="1">
    <citation type="submission" date="2009-01" db="EMBL/GenBank/DDBJ databases">
        <authorList>
            <person name="Fulton L."/>
            <person name="Clifton S."/>
            <person name="Fulton B."/>
            <person name="Xu J."/>
            <person name="Minx P."/>
            <person name="Pepin K.H."/>
            <person name="Johnson M."/>
            <person name="Bhonagiri V."/>
            <person name="Nash W.E."/>
            <person name="Mardis E.R."/>
            <person name="Wilson R.K."/>
        </authorList>
    </citation>
    <scope>NUCLEOTIDE SEQUENCE [LARGE SCALE GENOMIC DNA]</scope>
    <source>
        <strain evidence="3 4">DSM 15981</strain>
    </source>
</reference>
<dbReference type="HOGENOM" id="CLU_013985_3_6_9"/>
<dbReference type="PROSITE" id="PS51186">
    <property type="entry name" value="GNAT"/>
    <property type="match status" value="1"/>
</dbReference>
<dbReference type="Pfam" id="PF13302">
    <property type="entry name" value="Acetyltransf_3"/>
    <property type="match status" value="1"/>
</dbReference>
<comment type="caution">
    <text evidence="3">The sequence shown here is derived from an EMBL/GenBank/DDBJ whole genome shotgun (WGS) entry which is preliminary data.</text>
</comment>
<evidence type="ECO:0000313" key="4">
    <source>
        <dbReference type="Proteomes" id="UP000004756"/>
    </source>
</evidence>
<dbReference type="SUPFAM" id="SSF55729">
    <property type="entry name" value="Acyl-CoA N-acyltransferases (Nat)"/>
    <property type="match status" value="1"/>
</dbReference>
<name>C0D5R2_9FIRM</name>
<sequence>MLRPAHFRRPEREAGRREDEEMNHSGTIRLETKRLVLRPFVITDAQAMYRNWANDPQVTRFLTWTPHENVKETEQILSEWIAQYQNPDYYCWAIAFREDEGNVIGNICVVKQDPSVDSVTIGYCLGRRWWGQGLMPEAFSEVIRFFFETEKAGRIQANHDTNNPNSGRVMEKCGLRQEGILRRSGRNCQGICDECLHGMVAEDYGELIKRRGE</sequence>
<accession>C0D5R2</accession>
<dbReference type="InterPro" id="IPR016181">
    <property type="entry name" value="Acyl_CoA_acyltransferase"/>
</dbReference>
<evidence type="ECO:0000313" key="3">
    <source>
        <dbReference type="EMBL" id="EEG53336.1"/>
    </source>
</evidence>
<dbReference type="Gene3D" id="3.40.630.30">
    <property type="match status" value="1"/>
</dbReference>
<reference evidence="3 4" key="2">
    <citation type="submission" date="2009-02" db="EMBL/GenBank/DDBJ databases">
        <title>Draft genome sequence of Clostridium asparagiforme (DSM 15981).</title>
        <authorList>
            <person name="Sudarsanam P."/>
            <person name="Ley R."/>
            <person name="Guruge J."/>
            <person name="Turnbaugh P.J."/>
            <person name="Mahowald M."/>
            <person name="Liep D."/>
            <person name="Gordon J."/>
        </authorList>
    </citation>
    <scope>NUCLEOTIDE SEQUENCE [LARGE SCALE GENOMIC DNA]</scope>
    <source>
        <strain evidence="3 4">DSM 15981</strain>
    </source>
</reference>
<dbReference type="InterPro" id="IPR051531">
    <property type="entry name" value="N-acetyltransferase"/>
</dbReference>
<proteinExistence type="predicted"/>
<dbReference type="AlphaFoldDB" id="C0D5R2"/>
<dbReference type="Proteomes" id="UP000004756">
    <property type="component" value="Unassembled WGS sequence"/>
</dbReference>
<dbReference type="GO" id="GO:0016747">
    <property type="term" value="F:acyltransferase activity, transferring groups other than amino-acyl groups"/>
    <property type="evidence" value="ECO:0007669"/>
    <property type="project" value="InterPro"/>
</dbReference>